<dbReference type="PANTHER" id="PTHR13847">
    <property type="entry name" value="SARCOSINE DEHYDROGENASE-RELATED"/>
    <property type="match status" value="1"/>
</dbReference>
<dbReference type="EC" id="1.-.-.-" evidence="4"/>
<keyword evidence="1 4" id="KW-0560">Oxidoreductase</keyword>
<dbReference type="Gene3D" id="3.30.9.10">
    <property type="entry name" value="D-Amino Acid Oxidase, subunit A, domain 2"/>
    <property type="match status" value="1"/>
</dbReference>
<comment type="caution">
    <text evidence="4">The sequence shown here is derived from an EMBL/GenBank/DDBJ whole genome shotgun (WGS) entry which is preliminary data.</text>
</comment>
<name>A0ABU9YK09_9PROT</name>
<evidence type="ECO:0000256" key="1">
    <source>
        <dbReference type="ARBA" id="ARBA00023002"/>
    </source>
</evidence>
<feature type="region of interest" description="Disordered" evidence="2">
    <location>
        <begin position="1"/>
        <end position="23"/>
    </location>
</feature>
<dbReference type="RefSeq" id="WP_345937456.1">
    <property type="nucleotide sequence ID" value="NZ_JBBKTW010000004.1"/>
</dbReference>
<dbReference type="Proteomes" id="UP001413721">
    <property type="component" value="Unassembled WGS sequence"/>
</dbReference>
<dbReference type="GO" id="GO:0016491">
    <property type="term" value="F:oxidoreductase activity"/>
    <property type="evidence" value="ECO:0007669"/>
    <property type="project" value="UniProtKB-KW"/>
</dbReference>
<evidence type="ECO:0000313" key="5">
    <source>
        <dbReference type="Proteomes" id="UP001413721"/>
    </source>
</evidence>
<dbReference type="InterPro" id="IPR036188">
    <property type="entry name" value="FAD/NAD-bd_sf"/>
</dbReference>
<keyword evidence="5" id="KW-1185">Reference proteome</keyword>
<protein>
    <submittedName>
        <fullName evidence="4">FAD-binding oxidoreductase</fullName>
        <ecNumber evidence="4">1.-.-.-</ecNumber>
    </submittedName>
</protein>
<dbReference type="SUPFAM" id="SSF51905">
    <property type="entry name" value="FAD/NAD(P)-binding domain"/>
    <property type="match status" value="1"/>
</dbReference>
<dbReference type="Pfam" id="PF01266">
    <property type="entry name" value="DAO"/>
    <property type="match status" value="1"/>
</dbReference>
<feature type="domain" description="FAD dependent oxidoreductase" evidence="3">
    <location>
        <begin position="49"/>
        <end position="408"/>
    </location>
</feature>
<dbReference type="PRINTS" id="PR00411">
    <property type="entry name" value="PNDRDTASEI"/>
</dbReference>
<proteinExistence type="predicted"/>
<gene>
    <name evidence="4" type="ORF">WG926_12640</name>
</gene>
<dbReference type="Gene3D" id="3.50.50.60">
    <property type="entry name" value="FAD/NAD(P)-binding domain"/>
    <property type="match status" value="1"/>
</dbReference>
<dbReference type="EMBL" id="JBBKTW010000004">
    <property type="protein sequence ID" value="MEN2989154.1"/>
    <property type="molecule type" value="Genomic_DNA"/>
</dbReference>
<organism evidence="4 5">
    <name type="scientific">Tistrella arctica</name>
    <dbReference type="NCBI Taxonomy" id="3133430"/>
    <lineage>
        <taxon>Bacteria</taxon>
        <taxon>Pseudomonadati</taxon>
        <taxon>Pseudomonadota</taxon>
        <taxon>Alphaproteobacteria</taxon>
        <taxon>Geminicoccales</taxon>
        <taxon>Geminicoccaceae</taxon>
        <taxon>Tistrella</taxon>
    </lineage>
</organism>
<dbReference type="InterPro" id="IPR006076">
    <property type="entry name" value="FAD-dep_OxRdtase"/>
</dbReference>
<sequence>MTAADPKASIPMSSVPPLPPEPHARSRYAAANLGRMRRRSPLDGDLVVDLCVIGGGLTGLSAALDAAERGMRVALIEARRVGWGASGRNGGQVLSGFSSGTDRLVAKVGEDTAREMWQMTVEALDLVRARIAAHGIDCDLADGVLTAAVKPRHLRDLEAEMARERRWGYDRSELIPADRIRDHVGSARYVGGMLDHGAAHLDPLAYAIGLAGAAEAAGAQIFEETSATAIGRPATTSPAGPVGRFRVETQSGAITASHVVVAANAENGRLVPEVRHKVMPVGTYVLATEPLDPALAHRLLPGNVAVSDCNFVLDYFRLSGDRRMLFGGKVSYSGRPPLNLERSMRRSMLAVFPELATVPTSEVWGGVVDITHDRTPHFTEVVPGLIVLQGFSGHGLALTALAGRLAVEAMAGDRRRFDLFDRLRHIDFPGGWARMPLLVLAMGWYRLRDMMP</sequence>
<evidence type="ECO:0000313" key="4">
    <source>
        <dbReference type="EMBL" id="MEN2989154.1"/>
    </source>
</evidence>
<dbReference type="PANTHER" id="PTHR13847:SF281">
    <property type="entry name" value="FAD DEPENDENT OXIDOREDUCTASE DOMAIN-CONTAINING PROTEIN"/>
    <property type="match status" value="1"/>
</dbReference>
<reference evidence="4 5" key="1">
    <citation type="submission" date="2024-03" db="EMBL/GenBank/DDBJ databases">
        <title>High-quality draft genome sequencing of Tistrella sp. BH-R2-4.</title>
        <authorList>
            <person name="Dong C."/>
        </authorList>
    </citation>
    <scope>NUCLEOTIDE SEQUENCE [LARGE SCALE GENOMIC DNA]</scope>
    <source>
        <strain evidence="4 5">BH-R2-4</strain>
    </source>
</reference>
<evidence type="ECO:0000256" key="2">
    <source>
        <dbReference type="SAM" id="MobiDB-lite"/>
    </source>
</evidence>
<accession>A0ABU9YK09</accession>
<evidence type="ECO:0000259" key="3">
    <source>
        <dbReference type="Pfam" id="PF01266"/>
    </source>
</evidence>